<dbReference type="AlphaFoldDB" id="A0AAD8PDZ1"/>
<evidence type="ECO:0008006" key="3">
    <source>
        <dbReference type="Google" id="ProtNLM"/>
    </source>
</evidence>
<sequence>MVATPANAAGRGNKTKQVNLTSQIRIIRTRSDFEAFLESEKAKSTPGQNEEFDACTDFVLHGRVSNVNKTKAPLEQPGSQIAVPSTIMHKDETVEALGFIIPRTYIRFIQHRHSQTGIKITESISTHYNLYKKDFEFVEGFNKRFPDTPITLGEFCLLMDAFEKGAIKHHKDKSFSYELALMVARDNGNLTPAYVVREVHAYWSLRRGNHALPFVRHLWPITLTWESSAFPVFRPRTKEKMLLRRPRRSKVESILRLFRIIDGFRKVLKLLSKMRQRDEKKLMVAQLEIVLFDQRCNEREDESYVCPFWRSILDQKRSRALKKLRAELTKKESNTDSISSSVKRLQKLQMSGQSWSSAQLDECIPDNESYRSLRISRRIGRGGRIWIDRRRVYNRQNAPEHARKQPFPFLSDEDSGEDAEREFAHVTNRTGDFNVYTNERQLEYHPGFACTHEAMHPYNTGGMFHYQIPEYLVRQLEIIKLLDAVLPSNSESGNRRIRPLGNYEGFTQT</sequence>
<keyword evidence="2" id="KW-1185">Reference proteome</keyword>
<accession>A0AAD8PDZ1</accession>
<dbReference type="GO" id="GO:0006357">
    <property type="term" value="P:regulation of transcription by RNA polymerase II"/>
    <property type="evidence" value="ECO:0007669"/>
    <property type="project" value="InterPro"/>
</dbReference>
<dbReference type="PANTHER" id="PTHR14898">
    <property type="entry name" value="ENHANCER OF POLYCOMB"/>
    <property type="match status" value="1"/>
</dbReference>
<protein>
    <recommendedName>
        <fullName evidence="3">Enhancer of polycomb-like protein</fullName>
    </recommendedName>
</protein>
<evidence type="ECO:0000313" key="1">
    <source>
        <dbReference type="EMBL" id="KAK1443629.1"/>
    </source>
</evidence>
<evidence type="ECO:0000313" key="2">
    <source>
        <dbReference type="Proteomes" id="UP001230268"/>
    </source>
</evidence>
<dbReference type="Proteomes" id="UP001230268">
    <property type="component" value="Unassembled WGS sequence"/>
</dbReference>
<comment type="caution">
    <text evidence="1">The sequence shown here is derived from an EMBL/GenBank/DDBJ whole genome shotgun (WGS) entry which is preliminary data.</text>
</comment>
<organism evidence="1 2">
    <name type="scientific">Babesia gibsoni</name>
    <dbReference type="NCBI Taxonomy" id="33632"/>
    <lineage>
        <taxon>Eukaryota</taxon>
        <taxon>Sar</taxon>
        <taxon>Alveolata</taxon>
        <taxon>Apicomplexa</taxon>
        <taxon>Aconoidasida</taxon>
        <taxon>Piroplasmida</taxon>
        <taxon>Babesiidae</taxon>
        <taxon>Babesia</taxon>
    </lineage>
</organism>
<gene>
    <name evidence="1" type="ORF">BgAZ_205050</name>
</gene>
<dbReference type="InterPro" id="IPR024943">
    <property type="entry name" value="Enhancer_polycomb"/>
</dbReference>
<name>A0AAD8PDZ1_BABGI</name>
<dbReference type="GO" id="GO:0035267">
    <property type="term" value="C:NuA4 histone acetyltransferase complex"/>
    <property type="evidence" value="ECO:0007669"/>
    <property type="project" value="InterPro"/>
</dbReference>
<reference evidence="1" key="1">
    <citation type="submission" date="2023-08" db="EMBL/GenBank/DDBJ databases">
        <title>Draft sequence of the Babesia gibsoni genome.</title>
        <authorList>
            <person name="Yamagishi J.Y."/>
            <person name="Xuan X.X."/>
        </authorList>
    </citation>
    <scope>NUCLEOTIDE SEQUENCE</scope>
    <source>
        <strain evidence="1">Azabu</strain>
    </source>
</reference>
<proteinExistence type="predicted"/>
<dbReference type="EMBL" id="JAVEPI010000002">
    <property type="protein sequence ID" value="KAK1443629.1"/>
    <property type="molecule type" value="Genomic_DNA"/>
</dbReference>